<dbReference type="PATRIC" id="fig|1056511.3.peg.2861"/>
<reference evidence="2 3" key="1">
    <citation type="submission" date="2012-12" db="EMBL/GenBank/DDBJ databases">
        <title>Genome Assembly of Photobacterium sp. AK15.</title>
        <authorList>
            <person name="Khatri I."/>
            <person name="Vaidya B."/>
            <person name="Srinivas T.N.R."/>
            <person name="Subramanian S."/>
            <person name="Pinnaka A."/>
        </authorList>
    </citation>
    <scope>NUCLEOTIDE SEQUENCE [LARGE SCALE GENOMIC DNA]</scope>
    <source>
        <strain evidence="2 3">AK15</strain>
    </source>
</reference>
<comment type="caution">
    <text evidence="2">The sequence shown here is derived from an EMBL/GenBank/DDBJ whole genome shotgun (WGS) entry which is preliminary data.</text>
</comment>
<feature type="chain" id="PRO_5003992806" evidence="1">
    <location>
        <begin position="21"/>
        <end position="689"/>
    </location>
</feature>
<dbReference type="OrthoDB" id="5809593at2"/>
<dbReference type="InterPro" id="IPR018247">
    <property type="entry name" value="EF_Hand_1_Ca_BS"/>
</dbReference>
<accession>L8JAG7</accession>
<keyword evidence="3" id="KW-1185">Reference proteome</keyword>
<dbReference type="AlphaFoldDB" id="L8JAG7"/>
<protein>
    <submittedName>
        <fullName evidence="2">Uncharacterized protein</fullName>
    </submittedName>
</protein>
<dbReference type="RefSeq" id="WP_007466622.1">
    <property type="nucleotide sequence ID" value="NZ_AMZO01000020.1"/>
</dbReference>
<evidence type="ECO:0000256" key="1">
    <source>
        <dbReference type="SAM" id="SignalP"/>
    </source>
</evidence>
<evidence type="ECO:0000313" key="2">
    <source>
        <dbReference type="EMBL" id="ELR65213.1"/>
    </source>
</evidence>
<gene>
    <name evidence="2" type="ORF">C942_01785</name>
</gene>
<sequence>MLAHWAKGLMWGLVALPVFADVYPSTGTAWVLPGGWADPLATSYFDTADEVKEWEATHADIVFGSMKDVDTNLEMIAMGYMYTQKLDCRPGRRSAWLSKHTAEEGIDMEDGFLHFSEDTVLTVNNPSSGLDYLLEGKPYHLLLIRNDQFSTARLPLTLQPEDEIVVFSSYPFDVLDVQATATPLVKRNLSDDEGNIAGWKKLKVDWELNIGADKKGISQSISGKLALTKSWLSAWPYYRQRKLNSGKVGLDEGLKTWMVKLSWSQETTLNSLAIKPWLLLDNQQMTVPGWDATNDANGDGYVNDREFSKRANTRASARFRHQARLIPTVNMWPGTCWHRVNFANEKFNDLHANWYREDWQQQGLSGAYNDDMAKLLGANQFEVTSGGGIIEMPHKAGTEAAESAYAIKLAAFLQQIKKKTQTQWLAANISELNLWHYSAWPPELQNVVDVWLREHYLTPAMGLERLQQSWDSFALSKAGDKSLLMASMKGGMSELKPSEPDAWHRDIETGLALYYLFNLPGYTYYHSWNQTYVYGSGNTSLKNWYRAGIPKNWAYQPSAMLEVDIGHPEVAPKGYKTVFWDNKNAKVKSTAYLITDIPIRPADWFWLYRAGWFGAIPKEGVIARSYSDGLVLYRGVRERNDKSFLMAKPLRVSLPGEYQRVSYDGSLSEPLSYIEIGGYEGVVLKKVNN</sequence>
<dbReference type="EMBL" id="AMZO01000020">
    <property type="protein sequence ID" value="ELR65213.1"/>
    <property type="molecule type" value="Genomic_DNA"/>
</dbReference>
<dbReference type="Proteomes" id="UP000011134">
    <property type="component" value="Unassembled WGS sequence"/>
</dbReference>
<proteinExistence type="predicted"/>
<dbReference type="PROSITE" id="PS00018">
    <property type="entry name" value="EF_HAND_1"/>
    <property type="match status" value="1"/>
</dbReference>
<name>L8JAG7_9GAMM</name>
<feature type="signal peptide" evidence="1">
    <location>
        <begin position="1"/>
        <end position="20"/>
    </location>
</feature>
<evidence type="ECO:0000313" key="3">
    <source>
        <dbReference type="Proteomes" id="UP000011134"/>
    </source>
</evidence>
<keyword evidence="1" id="KW-0732">Signal</keyword>
<organism evidence="2 3">
    <name type="scientific">Photobacterium marinum</name>
    <dbReference type="NCBI Taxonomy" id="1056511"/>
    <lineage>
        <taxon>Bacteria</taxon>
        <taxon>Pseudomonadati</taxon>
        <taxon>Pseudomonadota</taxon>
        <taxon>Gammaproteobacteria</taxon>
        <taxon>Vibrionales</taxon>
        <taxon>Vibrionaceae</taxon>
        <taxon>Photobacterium</taxon>
    </lineage>
</organism>